<keyword evidence="2" id="KW-1185">Reference proteome</keyword>
<gene>
    <name evidence="1" type="ORF">EV201_1426</name>
</gene>
<dbReference type="EMBL" id="SHKN01000001">
    <property type="protein sequence ID" value="RZT96776.1"/>
    <property type="molecule type" value="Genomic_DNA"/>
</dbReference>
<dbReference type="AlphaFoldDB" id="A0A4Q7VKK4"/>
<organism evidence="1 2">
    <name type="scientific">Ancylomarina subtilis</name>
    <dbReference type="NCBI Taxonomy" id="1639035"/>
    <lineage>
        <taxon>Bacteria</taxon>
        <taxon>Pseudomonadati</taxon>
        <taxon>Bacteroidota</taxon>
        <taxon>Bacteroidia</taxon>
        <taxon>Marinilabiliales</taxon>
        <taxon>Marinifilaceae</taxon>
        <taxon>Ancylomarina</taxon>
    </lineage>
</organism>
<evidence type="ECO:0000313" key="2">
    <source>
        <dbReference type="Proteomes" id="UP000293562"/>
    </source>
</evidence>
<sequence>MACFIGLNLIIMRKIILLFTFLFVVASFLSCQKNKNNNDDPGNIPGMGDAGGELEVEDTLSFPMESFFVGDITGCEANVIPTDNPVGSGGEWVILDFSIENKTDKDANFYLLGGSVIECQEENYQHAICIQRLDILVEAETTKNCKLLVYCINKGRSGSSPDITYLIKGVSSSDRMMRLVDALEDKKIDIREYLPDNKNEFKEISKTIQDIVWAITNGSGLSDEDWTFINSLPLIEK</sequence>
<evidence type="ECO:0000313" key="1">
    <source>
        <dbReference type="EMBL" id="RZT96776.1"/>
    </source>
</evidence>
<proteinExistence type="predicted"/>
<name>A0A4Q7VKK4_9BACT</name>
<dbReference type="Proteomes" id="UP000293562">
    <property type="component" value="Unassembled WGS sequence"/>
</dbReference>
<protein>
    <submittedName>
        <fullName evidence="1">Uncharacterized protein</fullName>
    </submittedName>
</protein>
<comment type="caution">
    <text evidence="1">The sequence shown here is derived from an EMBL/GenBank/DDBJ whole genome shotgun (WGS) entry which is preliminary data.</text>
</comment>
<accession>A0A4Q7VKK4</accession>
<reference evidence="1 2" key="1">
    <citation type="submission" date="2019-02" db="EMBL/GenBank/DDBJ databases">
        <title>Genomic Encyclopedia of Type Strains, Phase IV (KMG-IV): sequencing the most valuable type-strain genomes for metagenomic binning, comparative biology and taxonomic classification.</title>
        <authorList>
            <person name="Goeker M."/>
        </authorList>
    </citation>
    <scope>NUCLEOTIDE SEQUENCE [LARGE SCALE GENOMIC DNA]</scope>
    <source>
        <strain evidence="1 2">DSM 28825</strain>
    </source>
</reference>